<dbReference type="RefSeq" id="WP_211295346.1">
    <property type="nucleotide sequence ID" value="NZ_FNFV01000001.1"/>
</dbReference>
<feature type="domain" description="DUF218" evidence="2">
    <location>
        <begin position="84"/>
        <end position="249"/>
    </location>
</feature>
<dbReference type="InterPro" id="IPR051599">
    <property type="entry name" value="Cell_Envelope_Assoc"/>
</dbReference>
<dbReference type="Gene3D" id="3.40.50.620">
    <property type="entry name" value="HUPs"/>
    <property type="match status" value="1"/>
</dbReference>
<dbReference type="GO" id="GO:0005886">
    <property type="term" value="C:plasma membrane"/>
    <property type="evidence" value="ECO:0007669"/>
    <property type="project" value="TreeGrafter"/>
</dbReference>
<organism evidence="3 4">
    <name type="scientific">Meinhardsimonia xiamenensis</name>
    <dbReference type="NCBI Taxonomy" id="990712"/>
    <lineage>
        <taxon>Bacteria</taxon>
        <taxon>Pseudomonadati</taxon>
        <taxon>Pseudomonadota</taxon>
        <taxon>Alphaproteobacteria</taxon>
        <taxon>Rhodobacterales</taxon>
        <taxon>Paracoccaceae</taxon>
        <taxon>Meinhardsimonia</taxon>
    </lineage>
</organism>
<dbReference type="InterPro" id="IPR003848">
    <property type="entry name" value="DUF218"/>
</dbReference>
<feature type="transmembrane region" description="Helical" evidence="1">
    <location>
        <begin position="44"/>
        <end position="63"/>
    </location>
</feature>
<dbReference type="CDD" id="cd06259">
    <property type="entry name" value="YdcF-like"/>
    <property type="match status" value="1"/>
</dbReference>
<dbReference type="GO" id="GO:0043164">
    <property type="term" value="P:Gram-negative-bacterium-type cell wall biogenesis"/>
    <property type="evidence" value="ECO:0007669"/>
    <property type="project" value="TreeGrafter"/>
</dbReference>
<dbReference type="PANTHER" id="PTHR30336">
    <property type="entry name" value="INNER MEMBRANE PROTEIN, PROBABLE PERMEASE"/>
    <property type="match status" value="1"/>
</dbReference>
<keyword evidence="1" id="KW-0472">Membrane</keyword>
<keyword evidence="1" id="KW-1133">Transmembrane helix</keyword>
<name>A0A1G8Z9L0_9RHOB</name>
<keyword evidence="4" id="KW-1185">Reference proteome</keyword>
<dbReference type="InterPro" id="IPR014729">
    <property type="entry name" value="Rossmann-like_a/b/a_fold"/>
</dbReference>
<dbReference type="PANTHER" id="PTHR30336:SF4">
    <property type="entry name" value="ENVELOPE BIOGENESIS FACTOR ELYC"/>
    <property type="match status" value="1"/>
</dbReference>
<sequence length="267" mass="28599">MGGGTIFFVASKVLGLLARPETWLFLALVIALRRLAQGRVGAARRWLGGAALAVLLLGAWPVGDLVLGPLEARYPPRPALSRVDGIIVLSGAEEAELSRLWGMPELNGAGERLFAGLALARQFPDARVVVTGGSGRLGGARSTEAEVAAAVLTDAGLERSRLVLETRSRNTWENAIFSRPLAKPRPGETWVLVTSAWHMPRAMGVFCAAGWPVVPYPVDQRSGMLGLRPEWELWEHGDALRRGVKEWVGLLAYGLSGRTAECGVPPG</sequence>
<evidence type="ECO:0000313" key="4">
    <source>
        <dbReference type="Proteomes" id="UP000199328"/>
    </source>
</evidence>
<dbReference type="Pfam" id="PF02698">
    <property type="entry name" value="DUF218"/>
    <property type="match status" value="1"/>
</dbReference>
<evidence type="ECO:0000313" key="3">
    <source>
        <dbReference type="EMBL" id="SDK11759.1"/>
    </source>
</evidence>
<dbReference type="EMBL" id="FNFV01000001">
    <property type="protein sequence ID" value="SDK11759.1"/>
    <property type="molecule type" value="Genomic_DNA"/>
</dbReference>
<gene>
    <name evidence="3" type="ORF">SAMN05216257_101636</name>
</gene>
<accession>A0A1G8Z9L0</accession>
<dbReference type="Proteomes" id="UP000199328">
    <property type="component" value="Unassembled WGS sequence"/>
</dbReference>
<dbReference type="STRING" id="990712.SAMN05216257_101636"/>
<evidence type="ECO:0000259" key="2">
    <source>
        <dbReference type="Pfam" id="PF02698"/>
    </source>
</evidence>
<dbReference type="AlphaFoldDB" id="A0A1G8Z9L0"/>
<protein>
    <submittedName>
        <fullName evidence="3">Uncharacterized SAM-binding protein YcdF, DUF218 family</fullName>
    </submittedName>
</protein>
<feature type="transmembrane region" description="Helical" evidence="1">
    <location>
        <begin position="6"/>
        <end position="32"/>
    </location>
</feature>
<dbReference type="GO" id="GO:0000270">
    <property type="term" value="P:peptidoglycan metabolic process"/>
    <property type="evidence" value="ECO:0007669"/>
    <property type="project" value="TreeGrafter"/>
</dbReference>
<reference evidence="4" key="1">
    <citation type="submission" date="2016-10" db="EMBL/GenBank/DDBJ databases">
        <authorList>
            <person name="Varghese N."/>
            <person name="Submissions S."/>
        </authorList>
    </citation>
    <scope>NUCLEOTIDE SEQUENCE [LARGE SCALE GENOMIC DNA]</scope>
    <source>
        <strain evidence="4">CGMCC 1.10789</strain>
    </source>
</reference>
<evidence type="ECO:0000256" key="1">
    <source>
        <dbReference type="SAM" id="Phobius"/>
    </source>
</evidence>
<keyword evidence="1" id="KW-0812">Transmembrane</keyword>
<proteinExistence type="predicted"/>